<name>A0A4D6EIX5_9VIRU</name>
<accession>A0A4D6EIX5</accession>
<organism evidence="2 3">
    <name type="scientific">Pandoravirus celtis</name>
    <dbReference type="NCBI Taxonomy" id="2568002"/>
    <lineage>
        <taxon>Viruses</taxon>
        <taxon>Pandoravirus</taxon>
    </lineage>
</organism>
<feature type="compositionally biased region" description="Acidic residues" evidence="1">
    <location>
        <begin position="392"/>
        <end position="418"/>
    </location>
</feature>
<evidence type="ECO:0000256" key="1">
    <source>
        <dbReference type="SAM" id="MobiDB-lite"/>
    </source>
</evidence>
<proteinExistence type="predicted"/>
<protein>
    <submittedName>
        <fullName evidence="2">Uncharacterized protein</fullName>
    </submittedName>
</protein>
<dbReference type="Proteomes" id="UP001237152">
    <property type="component" value="Segment"/>
</dbReference>
<evidence type="ECO:0000313" key="3">
    <source>
        <dbReference type="Proteomes" id="UP001237152"/>
    </source>
</evidence>
<reference evidence="2" key="1">
    <citation type="journal article" date="2019" name="Front. Microbiol.">
        <title>Pandoravirus Celtis Illustrates the Microevolution Processes at Work in the Giant Pandoraviridae Genomes.</title>
        <authorList>
            <person name="Legendre M."/>
            <person name="Alempic J.M."/>
            <person name="Philippe N."/>
            <person name="Lartigue A."/>
            <person name="Jeudy S."/>
            <person name="Poirot O."/>
            <person name="Ta N.T."/>
            <person name="Nin S."/>
            <person name="Coute Y."/>
            <person name="Abergel C."/>
            <person name="Claverie J.M."/>
        </authorList>
    </citation>
    <scope>NUCLEOTIDE SEQUENCE</scope>
</reference>
<evidence type="ECO:0000313" key="2">
    <source>
        <dbReference type="EMBL" id="QBZ81149.1"/>
    </source>
</evidence>
<sequence>MQTAPIDLCDDDTHSNDTGGSIDHLRGPPVPSRKRPAPIAGNNGGWMRRRSRKANAPNDDHDSNNSSDAADTGAVERSPPSLTPPPSGIVAPQHSAPIVLEPTIDIRSPIYYEDEDEEDDRRRGKEAEDDDNADAAVAYDAMVSQIIETTEDAVTSVAVHPEPETPNVCALTAAHRLARLDGMAECLAEAAVEHRRHRAQQPGGQFSKTRRRRARIIKANDFVHERFRIAHALGKHYNELFHPRGRRFAGRPEASTASRGASTATRGHRARMALFWLDTLVRFDRTFNVAGDLPAPTVERPLSARDMLSLHKDSALVAASLADKFGPPDERAGHRERPPPRPTARVDFSGADDSMSARRQRRRAQPVDNDNDGDDGDRDIHGAVHPAHEIYTDDDLDDDADDINDDDDDDDGGDDDDNATCGSL</sequence>
<feature type="region of interest" description="Disordered" evidence="1">
    <location>
        <begin position="1"/>
        <end position="133"/>
    </location>
</feature>
<dbReference type="EMBL" id="MK174290">
    <property type="protein sequence ID" value="QBZ81149.1"/>
    <property type="molecule type" value="Genomic_DNA"/>
</dbReference>
<feature type="region of interest" description="Disordered" evidence="1">
    <location>
        <begin position="324"/>
        <end position="424"/>
    </location>
</feature>
<gene>
    <name evidence="2" type="ORF">pclt_cds_556</name>
</gene>
<feature type="compositionally biased region" description="Basic and acidic residues" evidence="1">
    <location>
        <begin position="378"/>
        <end position="391"/>
    </location>
</feature>
<feature type="compositionally biased region" description="Basic and acidic residues" evidence="1">
    <location>
        <begin position="326"/>
        <end position="339"/>
    </location>
</feature>